<name>F4XPG8_9CYAN</name>
<dbReference type="Pfam" id="PF13546">
    <property type="entry name" value="DDE_5"/>
    <property type="match status" value="1"/>
</dbReference>
<organism evidence="2 3">
    <name type="scientific">Moorena producens 3L</name>
    <dbReference type="NCBI Taxonomy" id="489825"/>
    <lineage>
        <taxon>Bacteria</taxon>
        <taxon>Bacillati</taxon>
        <taxon>Cyanobacteriota</taxon>
        <taxon>Cyanophyceae</taxon>
        <taxon>Coleofasciculales</taxon>
        <taxon>Coleofasciculaceae</taxon>
        <taxon>Moorena</taxon>
    </lineage>
</organism>
<protein>
    <recommendedName>
        <fullName evidence="1">Transposase IS701-like DDE domain-containing protein</fullName>
    </recommendedName>
</protein>
<evidence type="ECO:0000259" key="1">
    <source>
        <dbReference type="Pfam" id="PF13546"/>
    </source>
</evidence>
<accession>F4XPG8</accession>
<dbReference type="EMBL" id="GL890848">
    <property type="protein sequence ID" value="EGJ33422.1"/>
    <property type="molecule type" value="Genomic_DNA"/>
</dbReference>
<dbReference type="InterPro" id="IPR038721">
    <property type="entry name" value="IS701-like_DDE_dom"/>
</dbReference>
<gene>
    <name evidence="2" type="ORF">LYNGBM3L_34080</name>
</gene>
<evidence type="ECO:0000313" key="2">
    <source>
        <dbReference type="EMBL" id="EGJ33422.1"/>
    </source>
</evidence>
<dbReference type="HOGENOM" id="CLU_2753455_0_0_3"/>
<evidence type="ECO:0000313" key="3">
    <source>
        <dbReference type="Proteomes" id="UP000003959"/>
    </source>
</evidence>
<dbReference type="Proteomes" id="UP000003959">
    <property type="component" value="Unassembled WGS sequence"/>
</dbReference>
<sequence length="70" mass="7995">MGETPFGRLHRFLTEAPWSAEPVERRLIVMNQCSQTRISRGFTLIVDDSGLAKKRQFHSRSGTAVHGRNR</sequence>
<reference evidence="3" key="1">
    <citation type="journal article" date="2011" name="Proc. Natl. Acad. Sci. U.S.A.">
        <title>Genomic insights into the physiology and ecology of the marine filamentous cyanobacterium Lyngbya majuscula.</title>
        <authorList>
            <person name="Jones A.C."/>
            <person name="Monroe E.A."/>
            <person name="Podell S."/>
            <person name="Hess W.R."/>
            <person name="Klages S."/>
            <person name="Esquenazi E."/>
            <person name="Niessen S."/>
            <person name="Hoover H."/>
            <person name="Rothmann M."/>
            <person name="Lasken R.S."/>
            <person name="Yates J.R.III."/>
            <person name="Reinhardt R."/>
            <person name="Kube M."/>
            <person name="Burkart M.D."/>
            <person name="Allen E.E."/>
            <person name="Dorrestein P.C."/>
            <person name="Gerwick W.H."/>
            <person name="Gerwick L."/>
        </authorList>
    </citation>
    <scope>NUCLEOTIDE SEQUENCE [LARGE SCALE GENOMIC DNA]</scope>
    <source>
        <strain evidence="3">3L</strain>
    </source>
</reference>
<dbReference type="eggNOG" id="COG5659">
    <property type="taxonomic scope" value="Bacteria"/>
</dbReference>
<keyword evidence="3" id="KW-1185">Reference proteome</keyword>
<feature type="domain" description="Transposase IS701-like DDE" evidence="1">
    <location>
        <begin position="4"/>
        <end position="54"/>
    </location>
</feature>
<proteinExistence type="predicted"/>
<dbReference type="AlphaFoldDB" id="F4XPG8"/>